<feature type="domain" description="Aminoglycoside phosphotransferase" evidence="1">
    <location>
        <begin position="32"/>
        <end position="207"/>
    </location>
</feature>
<name>A0A1M6XTL6_XYLRU</name>
<dbReference type="RefSeq" id="WP_073210631.1">
    <property type="nucleotide sequence ID" value="NZ_FRBD01000022.1"/>
</dbReference>
<dbReference type="SUPFAM" id="SSF56112">
    <property type="entry name" value="Protein kinase-like (PK-like)"/>
    <property type="match status" value="1"/>
</dbReference>
<dbReference type="InterPro" id="IPR011009">
    <property type="entry name" value="Kinase-like_dom_sf"/>
</dbReference>
<evidence type="ECO:0000313" key="3">
    <source>
        <dbReference type="Proteomes" id="UP000184130"/>
    </source>
</evidence>
<dbReference type="AlphaFoldDB" id="A0A1M6XTL6"/>
<dbReference type="EMBL" id="FRBD01000022">
    <property type="protein sequence ID" value="SHL09266.1"/>
    <property type="molecule type" value="Genomic_DNA"/>
</dbReference>
<organism evidence="2 3">
    <name type="scientific">Xylanibacter ruminicola</name>
    <name type="common">Prevotella ruminicola</name>
    <dbReference type="NCBI Taxonomy" id="839"/>
    <lineage>
        <taxon>Bacteria</taxon>
        <taxon>Pseudomonadati</taxon>
        <taxon>Bacteroidota</taxon>
        <taxon>Bacteroidia</taxon>
        <taxon>Bacteroidales</taxon>
        <taxon>Prevotellaceae</taxon>
        <taxon>Xylanibacter</taxon>
    </lineage>
</organism>
<proteinExistence type="predicted"/>
<accession>A0A1M6XTL6</accession>
<dbReference type="Gene3D" id="3.90.1200.10">
    <property type="match status" value="1"/>
</dbReference>
<dbReference type="Pfam" id="PF01636">
    <property type="entry name" value="APH"/>
    <property type="match status" value="1"/>
</dbReference>
<evidence type="ECO:0000313" key="2">
    <source>
        <dbReference type="EMBL" id="SHL09266.1"/>
    </source>
</evidence>
<protein>
    <submittedName>
        <fullName evidence="2">TIGR02172 family protein</fullName>
    </submittedName>
</protein>
<evidence type="ECO:0000259" key="1">
    <source>
        <dbReference type="Pfam" id="PF01636"/>
    </source>
</evidence>
<reference evidence="2 3" key="1">
    <citation type="submission" date="2016-11" db="EMBL/GenBank/DDBJ databases">
        <authorList>
            <person name="Jaros S."/>
            <person name="Januszkiewicz K."/>
            <person name="Wedrychowicz H."/>
        </authorList>
    </citation>
    <scope>NUCLEOTIDE SEQUENCE [LARGE SCALE GENOMIC DNA]</scope>
    <source>
        <strain evidence="2 3">KHT3</strain>
    </source>
</reference>
<dbReference type="OrthoDB" id="5291879at2"/>
<dbReference type="InterPro" id="IPR002575">
    <property type="entry name" value="Aminoglycoside_PTrfase"/>
</dbReference>
<sequence>MNKEVQRIDLNNYVQTGEGGTSLTYTHQTRHTMAKLFNLVNEAEMAEREFLTARAVFEMGVPTPEPLRLVTDGERRGVEYELISNKRSFTRIISQEPERLHEISLAFACMTRELHSTKVDTSRFTSIKERLCRFYQEKGDRVTEEYKARALAFIDKAPDADTCLHGDLHIGNVITNGQHNYWIDLEQFSYGVPEWDLGWMWTICNHIDGQRSNFILHLTPEMLKAHWSIFIVAYLGTDDQATIGQYTKRLMAYYAVRLPYMLDLLVQGRLPKEALQQLPKVIG</sequence>
<dbReference type="NCBIfam" id="TIGR02172">
    <property type="entry name" value="Fb_sc_TIGR02172"/>
    <property type="match status" value="1"/>
</dbReference>
<gene>
    <name evidence="2" type="ORF">SAMN05216463_12218</name>
</gene>
<dbReference type="Proteomes" id="UP000184130">
    <property type="component" value="Unassembled WGS sequence"/>
</dbReference>
<dbReference type="InterPro" id="IPR022359">
    <property type="entry name" value="Aminoglycoside_PTrfase_bact"/>
</dbReference>